<gene>
    <name evidence="2" type="ORF">B8W66_11225</name>
</gene>
<organism evidence="2 3">
    <name type="scientific">Mycobacterium decipiens</name>
    <dbReference type="NCBI Taxonomy" id="1430326"/>
    <lineage>
        <taxon>Bacteria</taxon>
        <taxon>Bacillati</taxon>
        <taxon>Actinomycetota</taxon>
        <taxon>Actinomycetes</taxon>
        <taxon>Mycobacteriales</taxon>
        <taxon>Mycobacteriaceae</taxon>
        <taxon>Mycobacterium</taxon>
    </lineage>
</organism>
<name>A0A1X2LVD5_9MYCO</name>
<evidence type="ECO:0000313" key="3">
    <source>
        <dbReference type="Proteomes" id="UP000193247"/>
    </source>
</evidence>
<dbReference type="Gene3D" id="2.130.10.10">
    <property type="entry name" value="YVTN repeat-like/Quinoprotein amine dehydrogenase"/>
    <property type="match status" value="1"/>
</dbReference>
<dbReference type="STRING" id="1430326.B8W66_11225"/>
<dbReference type="RefSeq" id="WP_085325098.1">
    <property type="nucleotide sequence ID" value="NZ_NCXP01000010.1"/>
</dbReference>
<reference evidence="2 3" key="1">
    <citation type="submission" date="2017-04" db="EMBL/GenBank/DDBJ databases">
        <title>The new phylogeny of genus Mycobacterium.</title>
        <authorList>
            <person name="Tortoli E."/>
            <person name="Trovato A."/>
            <person name="Cirillo D.M."/>
        </authorList>
    </citation>
    <scope>NUCLEOTIDE SEQUENCE [LARGE SCALE GENOMIC DNA]</scope>
    <source>
        <strain evidence="2 3">TBL 1200985</strain>
    </source>
</reference>
<dbReference type="InterPro" id="IPR015943">
    <property type="entry name" value="WD40/YVTN_repeat-like_dom_sf"/>
</dbReference>
<accession>A0A1X2LVD5</accession>
<feature type="compositionally biased region" description="Basic and acidic residues" evidence="1">
    <location>
        <begin position="101"/>
        <end position="112"/>
    </location>
</feature>
<evidence type="ECO:0008006" key="4">
    <source>
        <dbReference type="Google" id="ProtNLM"/>
    </source>
</evidence>
<dbReference type="OrthoDB" id="9801244at2"/>
<dbReference type="SUPFAM" id="SSF75011">
    <property type="entry name" value="3-carboxy-cis,cis-mucoante lactonizing enzyme"/>
    <property type="match status" value="1"/>
</dbReference>
<evidence type="ECO:0000313" key="2">
    <source>
        <dbReference type="EMBL" id="OSC41009.1"/>
    </source>
</evidence>
<feature type="region of interest" description="Disordered" evidence="1">
    <location>
        <begin position="82"/>
        <end position="122"/>
    </location>
</feature>
<dbReference type="AlphaFoldDB" id="A0A1X2LVD5"/>
<comment type="caution">
    <text evidence="2">The sequence shown here is derived from an EMBL/GenBank/DDBJ whole genome shotgun (WGS) entry which is preliminary data.</text>
</comment>
<proteinExistence type="predicted"/>
<protein>
    <recommendedName>
        <fullName evidence="4">PE-PGRS family protein</fullName>
    </recommendedName>
</protein>
<feature type="region of interest" description="Disordered" evidence="1">
    <location>
        <begin position="341"/>
        <end position="384"/>
    </location>
</feature>
<feature type="compositionally biased region" description="Polar residues" evidence="1">
    <location>
        <begin position="364"/>
        <end position="376"/>
    </location>
</feature>
<dbReference type="EMBL" id="NCXP01000010">
    <property type="protein sequence ID" value="OSC41009.1"/>
    <property type="molecule type" value="Genomic_DNA"/>
</dbReference>
<sequence>MPRIESQVAEGLPGVKAALTKTGTSMAAAAEIYTKADQAFGEGLKRYQFGSNGSVSALSCPARPVLDLINAPFEKLFGRPLFPTPPTKPADPVTPVTPGKKATDSARDKTLEHSQGGPVKDPKLGEISGIVYSKKNPNVVWVHNDSGDGARIYAIDARTGATLGTYELKGVKAKDIEDISIGPGPEPGKSYLYVADIGDNGHSRNGGVTIHRIEEPTVTGTAANPTNAKLSDVATFTLKYPDGPRDAEAFMVDPHTGDMLIIEKNYDGNPAIYRVSGDLESGSTTTVQKVGTLQLPPGGSSAVTGADISPDGSQIAVRTYGKVLLWDRDPSQDVWTAMDEKPVTGPKPNEKQGEAIAFHPDGSGYTTISEGKNQPLNIYRPKAR</sequence>
<keyword evidence="3" id="KW-1185">Reference proteome</keyword>
<dbReference type="Proteomes" id="UP000193247">
    <property type="component" value="Unassembled WGS sequence"/>
</dbReference>
<feature type="compositionally biased region" description="Basic and acidic residues" evidence="1">
    <location>
        <begin position="341"/>
        <end position="353"/>
    </location>
</feature>
<evidence type="ECO:0000256" key="1">
    <source>
        <dbReference type="SAM" id="MobiDB-lite"/>
    </source>
</evidence>